<proteinExistence type="predicted"/>
<dbReference type="Proteomes" id="UP000318571">
    <property type="component" value="Chromosome 2"/>
</dbReference>
<reference evidence="2 3" key="1">
    <citation type="journal article" date="2018" name="Nat. Ecol. Evol.">
        <title>Genomic signatures of mitonuclear coevolution across populations of Tigriopus californicus.</title>
        <authorList>
            <person name="Barreto F.S."/>
            <person name="Watson E.T."/>
            <person name="Lima T.G."/>
            <person name="Willett C.S."/>
            <person name="Edmands S."/>
            <person name="Li W."/>
            <person name="Burton R.S."/>
        </authorList>
    </citation>
    <scope>NUCLEOTIDE SEQUENCE [LARGE SCALE GENOMIC DNA]</scope>
    <source>
        <strain evidence="2 3">San Diego</strain>
    </source>
</reference>
<comment type="caution">
    <text evidence="2">The sequence shown here is derived from an EMBL/GenBank/DDBJ whole genome shotgun (WGS) entry which is preliminary data.</text>
</comment>
<keyword evidence="1" id="KW-0732">Signal</keyword>
<dbReference type="EMBL" id="VCGU01000005">
    <property type="protein sequence ID" value="TRY74779.1"/>
    <property type="molecule type" value="Genomic_DNA"/>
</dbReference>
<feature type="signal peptide" evidence="1">
    <location>
        <begin position="1"/>
        <end position="19"/>
    </location>
</feature>
<dbReference type="AlphaFoldDB" id="A0A553PAS1"/>
<name>A0A553PAS1_TIGCA</name>
<evidence type="ECO:0000256" key="1">
    <source>
        <dbReference type="SAM" id="SignalP"/>
    </source>
</evidence>
<protein>
    <submittedName>
        <fullName evidence="2">Uncharacterized protein</fullName>
    </submittedName>
</protein>
<organism evidence="2 3">
    <name type="scientific">Tigriopus californicus</name>
    <name type="common">Marine copepod</name>
    <dbReference type="NCBI Taxonomy" id="6832"/>
    <lineage>
        <taxon>Eukaryota</taxon>
        <taxon>Metazoa</taxon>
        <taxon>Ecdysozoa</taxon>
        <taxon>Arthropoda</taxon>
        <taxon>Crustacea</taxon>
        <taxon>Multicrustacea</taxon>
        <taxon>Hexanauplia</taxon>
        <taxon>Copepoda</taxon>
        <taxon>Harpacticoida</taxon>
        <taxon>Harpacticidae</taxon>
        <taxon>Tigriopus</taxon>
    </lineage>
</organism>
<evidence type="ECO:0000313" key="2">
    <source>
        <dbReference type="EMBL" id="TRY74779.1"/>
    </source>
</evidence>
<accession>A0A553PAS1</accession>
<sequence length="126" mass="14358">MRLMGLALILAITLQSCVTSSSEIVRRPENAATFMIKVRDRLVTECSGSIELRSGRRVTRLPARSHRSIHRRYRRNVTVSILGTCCFKLFERPRFRGRGHLYLPGETGRCSRLGSIAKQRCPNVRS</sequence>
<dbReference type="PROSITE" id="PS51257">
    <property type="entry name" value="PROKAR_LIPOPROTEIN"/>
    <property type="match status" value="1"/>
</dbReference>
<evidence type="ECO:0000313" key="3">
    <source>
        <dbReference type="Proteomes" id="UP000318571"/>
    </source>
</evidence>
<keyword evidence="3" id="KW-1185">Reference proteome</keyword>
<gene>
    <name evidence="2" type="ORF">TCAL_15578</name>
</gene>
<feature type="chain" id="PRO_5021726527" evidence="1">
    <location>
        <begin position="20"/>
        <end position="126"/>
    </location>
</feature>